<evidence type="ECO:0000256" key="4">
    <source>
        <dbReference type="ARBA" id="ARBA00022691"/>
    </source>
</evidence>
<evidence type="ECO:0000256" key="2">
    <source>
        <dbReference type="ARBA" id="ARBA00022603"/>
    </source>
</evidence>
<dbReference type="PROSITE" id="PS51679">
    <property type="entry name" value="SAM_MT_C5"/>
    <property type="match status" value="1"/>
</dbReference>
<dbReference type="GO" id="GO:0003886">
    <property type="term" value="F:DNA (cytosine-5-)-methyltransferase activity"/>
    <property type="evidence" value="ECO:0007669"/>
    <property type="project" value="UniProtKB-EC"/>
</dbReference>
<dbReference type="PANTHER" id="PTHR10629">
    <property type="entry name" value="CYTOSINE-SPECIFIC METHYLTRANSFERASE"/>
    <property type="match status" value="1"/>
</dbReference>
<evidence type="ECO:0000256" key="3">
    <source>
        <dbReference type="ARBA" id="ARBA00022679"/>
    </source>
</evidence>
<dbReference type="SUPFAM" id="SSF53335">
    <property type="entry name" value="S-adenosyl-L-methionine-dependent methyltransferases"/>
    <property type="match status" value="1"/>
</dbReference>
<dbReference type="AlphaFoldDB" id="A0A1C7I8C2"/>
<dbReference type="GO" id="GO:0032259">
    <property type="term" value="P:methylation"/>
    <property type="evidence" value="ECO:0007669"/>
    <property type="project" value="UniProtKB-KW"/>
</dbReference>
<protein>
    <recommendedName>
        <fullName evidence="1">DNA (cytosine-5-)-methyltransferase</fullName>
        <ecNumber evidence="1">2.1.1.37</ecNumber>
    </recommendedName>
</protein>
<organism evidence="7 8">
    <name type="scientific">Blautia pseudococcoides</name>
    <dbReference type="NCBI Taxonomy" id="1796616"/>
    <lineage>
        <taxon>Bacteria</taxon>
        <taxon>Bacillati</taxon>
        <taxon>Bacillota</taxon>
        <taxon>Clostridia</taxon>
        <taxon>Lachnospirales</taxon>
        <taxon>Lachnospiraceae</taxon>
        <taxon>Blautia</taxon>
    </lineage>
</organism>
<keyword evidence="5" id="KW-0680">Restriction system</keyword>
<dbReference type="GO" id="GO:0009307">
    <property type="term" value="P:DNA restriction-modification system"/>
    <property type="evidence" value="ECO:0007669"/>
    <property type="project" value="UniProtKB-KW"/>
</dbReference>
<dbReference type="InterPro" id="IPR001525">
    <property type="entry name" value="C5_MeTfrase"/>
</dbReference>
<dbReference type="PRINTS" id="PR00105">
    <property type="entry name" value="C5METTRFRASE"/>
</dbReference>
<reference evidence="7" key="1">
    <citation type="submission" date="2017-04" db="EMBL/GenBank/DDBJ databases">
        <title>Complete Genome Sequences of Twelve Strains of a Stable Defined Moderately Diverse Mouse Microbiota 2 (sDMDMm2).</title>
        <authorList>
            <person name="Uchimura Y."/>
            <person name="Wyss M."/>
            <person name="Brugiroux S."/>
            <person name="Limenitakis J.P."/>
            <person name="Stecher B."/>
            <person name="McCoy K.D."/>
            <person name="Macpherson A.J."/>
        </authorList>
    </citation>
    <scope>NUCLEOTIDE SEQUENCE</scope>
    <source>
        <strain evidence="7">YL58</strain>
    </source>
</reference>
<comment type="similarity">
    <text evidence="6">Belongs to the class I-like SAM-binding methyltransferase superfamily. C5-methyltransferase family.</text>
</comment>
<sequence length="440" mass="50869">MERIILGRLIRFCIYDNIYMKFTIKGEDVNMKEYKYISLFSGGGIGDIGFRNADYIPIVMNELEENRAEIIKNNYPDSDVIVGDIATHLEEIYEKALKKLNGERLFMLVATPPCQGMSKNGIGSIKKAIREGKRKKIDERNYLYRYALVLLQRFRPKFFVWENVDRMFNTLLLNEDGKEVLFVDEFKIQLEKRGYIGKFEVHNMAEYGIPQNRRRTIGVFVDKELMGEAFDVNKLFPQAILDKVNFKTVGETIGQLPALDSVDKKMAKSDFHPLHFVPVSRPELYYWISNTKPNCSAFDNNECPECHYISEKEDVFCKQCGKLLPKPTVEKDGEYRLIKGFVSTYKRMSADEPAPTITTRSAYACSDKNIHPTQNRVLSLYEVALLFGINPNEYKWTVRKNGKEIYASAMLLRDILGEPVTPVYTKLLGENLKRIEEMPK</sequence>
<dbReference type="OrthoDB" id="9813719at2"/>
<proteinExistence type="inferred from homology"/>
<dbReference type="Gene3D" id="3.40.50.150">
    <property type="entry name" value="Vaccinia Virus protein VP39"/>
    <property type="match status" value="1"/>
</dbReference>
<keyword evidence="4 6" id="KW-0949">S-adenosyl-L-methionine</keyword>
<dbReference type="Proteomes" id="UP000092574">
    <property type="component" value="Chromosome"/>
</dbReference>
<dbReference type="EC" id="2.1.1.37" evidence="1"/>
<name>A0A1C7I8C2_9FIRM</name>
<dbReference type="InterPro" id="IPR029063">
    <property type="entry name" value="SAM-dependent_MTases_sf"/>
</dbReference>
<dbReference type="InterPro" id="IPR050390">
    <property type="entry name" value="C5-Methyltransferase"/>
</dbReference>
<accession>A0A1C7I8C2</accession>
<dbReference type="Gene3D" id="3.90.120.10">
    <property type="entry name" value="DNA Methylase, subunit A, domain 2"/>
    <property type="match status" value="1"/>
</dbReference>
<evidence type="ECO:0000313" key="7">
    <source>
        <dbReference type="EMBL" id="ANU75886.2"/>
    </source>
</evidence>
<keyword evidence="3 6" id="KW-0808">Transferase</keyword>
<dbReference type="KEGG" id="byl:A4V09_08980"/>
<dbReference type="GO" id="GO:0044027">
    <property type="term" value="P:negative regulation of gene expression via chromosomal CpG island methylation"/>
    <property type="evidence" value="ECO:0007669"/>
    <property type="project" value="TreeGrafter"/>
</dbReference>
<dbReference type="Pfam" id="PF00145">
    <property type="entry name" value="DNA_methylase"/>
    <property type="match status" value="1"/>
</dbReference>
<dbReference type="EMBL" id="CP015405">
    <property type="protein sequence ID" value="ANU75886.2"/>
    <property type="molecule type" value="Genomic_DNA"/>
</dbReference>
<gene>
    <name evidence="7" type="ORF">A4V09_08980</name>
</gene>
<dbReference type="PANTHER" id="PTHR10629:SF52">
    <property type="entry name" value="DNA (CYTOSINE-5)-METHYLTRANSFERASE 1"/>
    <property type="match status" value="1"/>
</dbReference>
<dbReference type="STRING" id="1796616.A4V09_08980"/>
<evidence type="ECO:0000256" key="1">
    <source>
        <dbReference type="ARBA" id="ARBA00011975"/>
    </source>
</evidence>
<evidence type="ECO:0000313" key="8">
    <source>
        <dbReference type="Proteomes" id="UP000092574"/>
    </source>
</evidence>
<feature type="active site" evidence="6">
    <location>
        <position position="114"/>
    </location>
</feature>
<keyword evidence="2 6" id="KW-0489">Methyltransferase</keyword>
<evidence type="ECO:0000256" key="6">
    <source>
        <dbReference type="PROSITE-ProRule" id="PRU01016"/>
    </source>
</evidence>
<dbReference type="GO" id="GO:0003677">
    <property type="term" value="F:DNA binding"/>
    <property type="evidence" value="ECO:0007669"/>
    <property type="project" value="TreeGrafter"/>
</dbReference>
<keyword evidence="8" id="KW-1185">Reference proteome</keyword>
<evidence type="ECO:0000256" key="5">
    <source>
        <dbReference type="ARBA" id="ARBA00022747"/>
    </source>
</evidence>